<organism evidence="3 4">
    <name type="scientific">Dimorphilus gyrociliatus</name>
    <dbReference type="NCBI Taxonomy" id="2664684"/>
    <lineage>
        <taxon>Eukaryota</taxon>
        <taxon>Metazoa</taxon>
        <taxon>Spiralia</taxon>
        <taxon>Lophotrochozoa</taxon>
        <taxon>Annelida</taxon>
        <taxon>Polychaeta</taxon>
        <taxon>Polychaeta incertae sedis</taxon>
        <taxon>Dinophilidae</taxon>
        <taxon>Dimorphilus</taxon>
    </lineage>
</organism>
<keyword evidence="4" id="KW-1185">Reference proteome</keyword>
<dbReference type="OrthoDB" id="10256176at2759"/>
<evidence type="ECO:0000313" key="3">
    <source>
        <dbReference type="EMBL" id="CAD5117740.1"/>
    </source>
</evidence>
<dbReference type="AlphaFoldDB" id="A0A7I8VNC7"/>
<dbReference type="InterPro" id="IPR010920">
    <property type="entry name" value="LSM_dom_sf"/>
</dbReference>
<dbReference type="GO" id="GO:0016604">
    <property type="term" value="C:nuclear body"/>
    <property type="evidence" value="ECO:0007669"/>
    <property type="project" value="TreeGrafter"/>
</dbReference>
<sequence length="144" mass="16634">MASELSKKEIQKITNTLVCLAKGTEGYRLKVHQQNGVIAEGLVDKVDGYMNYDMRNVRIQLPNGSIENLDQMLINSRKIKYIEIPKEMNIKRTMENQLRVFNKPVQKYLGKKGTSNLMQKLKRIDDDADDNDDNDDDDDNNNKK</sequence>
<dbReference type="GO" id="GO:0006398">
    <property type="term" value="P:mRNA 3'-end processing by stem-loop binding and cleavage"/>
    <property type="evidence" value="ECO:0007669"/>
    <property type="project" value="TreeGrafter"/>
</dbReference>
<name>A0A7I8VNC7_9ANNE</name>
<dbReference type="GO" id="GO:0071254">
    <property type="term" value="C:cytoplasmic U snRNP body"/>
    <property type="evidence" value="ECO:0007669"/>
    <property type="project" value="TreeGrafter"/>
</dbReference>
<reference evidence="3 4" key="1">
    <citation type="submission" date="2020-08" db="EMBL/GenBank/DDBJ databases">
        <authorList>
            <person name="Hejnol A."/>
        </authorList>
    </citation>
    <scope>NUCLEOTIDE SEQUENCE [LARGE SCALE GENOMIC DNA]</scope>
</reference>
<dbReference type="Gene3D" id="2.30.30.100">
    <property type="match status" value="1"/>
</dbReference>
<dbReference type="PANTHER" id="PTHR21196:SF1">
    <property type="entry name" value="U7 SNRNA-ASSOCIATED SM-LIKE PROTEIN LSM10"/>
    <property type="match status" value="1"/>
</dbReference>
<dbReference type="Proteomes" id="UP000549394">
    <property type="component" value="Unassembled WGS sequence"/>
</dbReference>
<dbReference type="EMBL" id="CAJFCJ010000007">
    <property type="protein sequence ID" value="CAD5117740.1"/>
    <property type="molecule type" value="Genomic_DNA"/>
</dbReference>
<feature type="domain" description="Sm" evidence="2">
    <location>
        <begin position="25"/>
        <end position="83"/>
    </location>
</feature>
<comment type="caution">
    <text evidence="3">The sequence shown here is derived from an EMBL/GenBank/DDBJ whole genome shotgun (WGS) entry which is preliminary data.</text>
</comment>
<dbReference type="GO" id="GO:0071208">
    <property type="term" value="F:histone pre-mRNA DCP binding"/>
    <property type="evidence" value="ECO:0007669"/>
    <property type="project" value="TreeGrafter"/>
</dbReference>
<evidence type="ECO:0000256" key="1">
    <source>
        <dbReference type="SAM" id="MobiDB-lite"/>
    </source>
</evidence>
<evidence type="ECO:0000259" key="2">
    <source>
        <dbReference type="Pfam" id="PF01423"/>
    </source>
</evidence>
<feature type="compositionally biased region" description="Acidic residues" evidence="1">
    <location>
        <begin position="126"/>
        <end position="144"/>
    </location>
</feature>
<dbReference type="Pfam" id="PF01423">
    <property type="entry name" value="LSM"/>
    <property type="match status" value="1"/>
</dbReference>
<feature type="region of interest" description="Disordered" evidence="1">
    <location>
        <begin position="121"/>
        <end position="144"/>
    </location>
</feature>
<gene>
    <name evidence="3" type="ORF">DGYR_LOCUS6241</name>
</gene>
<protein>
    <recommendedName>
        <fullName evidence="2">Sm domain-containing protein</fullName>
    </recommendedName>
</protein>
<dbReference type="PANTHER" id="PTHR21196">
    <property type="entry name" value="U7 SNRNA-ASSOCIATED SM-LIKE PROTEIN LSM10"/>
    <property type="match status" value="1"/>
</dbReference>
<evidence type="ECO:0000313" key="4">
    <source>
        <dbReference type="Proteomes" id="UP000549394"/>
    </source>
</evidence>
<dbReference type="SUPFAM" id="SSF50182">
    <property type="entry name" value="Sm-like ribonucleoproteins"/>
    <property type="match status" value="1"/>
</dbReference>
<proteinExistence type="predicted"/>
<dbReference type="InterPro" id="IPR052840">
    <property type="entry name" value="U7_snRNA_Sm-like"/>
</dbReference>
<accession>A0A7I8VNC7</accession>
<dbReference type="InterPro" id="IPR001163">
    <property type="entry name" value="Sm_dom_euk/arc"/>
</dbReference>
<dbReference type="GO" id="GO:0071209">
    <property type="term" value="F:U7 snRNA binding"/>
    <property type="evidence" value="ECO:0007669"/>
    <property type="project" value="TreeGrafter"/>
</dbReference>